<feature type="compositionally biased region" description="Polar residues" evidence="1">
    <location>
        <begin position="342"/>
        <end position="369"/>
    </location>
</feature>
<dbReference type="Proteomes" id="UP000054302">
    <property type="component" value="Unassembled WGS sequence"/>
</dbReference>
<reference evidence="2 3" key="1">
    <citation type="submission" date="2015-01" db="EMBL/GenBank/DDBJ databases">
        <title>The Genome Sequence of Exophiala mesophila CBS40295.</title>
        <authorList>
            <consortium name="The Broad Institute Genomics Platform"/>
            <person name="Cuomo C."/>
            <person name="de Hoog S."/>
            <person name="Gorbushina A."/>
            <person name="Stielow B."/>
            <person name="Teixiera M."/>
            <person name="Abouelleil A."/>
            <person name="Chapman S.B."/>
            <person name="Priest M."/>
            <person name="Young S.K."/>
            <person name="Wortman J."/>
            <person name="Nusbaum C."/>
            <person name="Birren B."/>
        </authorList>
    </citation>
    <scope>NUCLEOTIDE SEQUENCE [LARGE SCALE GENOMIC DNA]</scope>
    <source>
        <strain evidence="2 3">CBS 40295</strain>
    </source>
</reference>
<protein>
    <recommendedName>
        <fullName evidence="4">Tubulin-tyrosine ligase</fullName>
    </recommendedName>
</protein>
<dbReference type="InterPro" id="IPR027746">
    <property type="entry name" value="TTL"/>
</dbReference>
<proteinExistence type="predicted"/>
<feature type="compositionally biased region" description="Acidic residues" evidence="1">
    <location>
        <begin position="317"/>
        <end position="340"/>
    </location>
</feature>
<dbReference type="InterPro" id="IPR004344">
    <property type="entry name" value="TTL/TTLL_fam"/>
</dbReference>
<accession>A0A0D1Y2K0</accession>
<dbReference type="RefSeq" id="XP_016226390.1">
    <property type="nucleotide sequence ID" value="XM_016366872.1"/>
</dbReference>
<dbReference type="VEuPathDB" id="FungiDB:PV10_02548"/>
<keyword evidence="3" id="KW-1185">Reference proteome</keyword>
<evidence type="ECO:0008006" key="4">
    <source>
        <dbReference type="Google" id="ProtNLM"/>
    </source>
</evidence>
<dbReference type="STRING" id="212818.A0A0D1Y2K0"/>
<dbReference type="SUPFAM" id="SSF56059">
    <property type="entry name" value="Glutathione synthetase ATP-binding domain-like"/>
    <property type="match status" value="1"/>
</dbReference>
<dbReference type="PANTHER" id="PTHR47551:SF1">
    <property type="entry name" value="TUBULIN--TYROSINE LIGASE PBY1-RELATED"/>
    <property type="match status" value="1"/>
</dbReference>
<dbReference type="GeneID" id="27320393"/>
<name>A0A0D1Y2K0_EXOME</name>
<evidence type="ECO:0000256" key="1">
    <source>
        <dbReference type="SAM" id="MobiDB-lite"/>
    </source>
</evidence>
<organism evidence="2 3">
    <name type="scientific">Exophiala mesophila</name>
    <name type="common">Black yeast-like fungus</name>
    <dbReference type="NCBI Taxonomy" id="212818"/>
    <lineage>
        <taxon>Eukaryota</taxon>
        <taxon>Fungi</taxon>
        <taxon>Dikarya</taxon>
        <taxon>Ascomycota</taxon>
        <taxon>Pezizomycotina</taxon>
        <taxon>Eurotiomycetes</taxon>
        <taxon>Chaetothyriomycetidae</taxon>
        <taxon>Chaetothyriales</taxon>
        <taxon>Herpotrichiellaceae</taxon>
        <taxon>Exophiala</taxon>
    </lineage>
</organism>
<sequence>MSISTVSMSHYEKASRIPRFYTPRCYRTDGLPAVPSRRFHSRKRTMILTKKRYLFASKKMRSRHRNQGVVHMGNSSGLPISPTFARPSWMLNTVMGGRSYKGMSLSRLWWPTFGICLIILEKSSCEDDEVPPSLRVRTKNATKTLNALVAYPDDYVQPLILSALDSLPKTSINHIKSLSQLPSPDDLVLQFTGYEEIDFDHVLEHPKTSLACAYVIRKALIRKHYLSNTISTWLVKHPESLLARHFKPCVHFELDYAEFLDDALVDAWDLNESMARNEELSAGEKKEWWILKPGMSDGGNGIRLFSSLEQLQSIFEEWEEDSDSDDEPEDEDGDESDSDSEVATTTSPETLPSHSQPDTEESSTNKPATAMTSQLRHFIAQPYIAKPLLLDSHDRRKFHIRTYILAVGALKVYVYREMLALFAAVPYEEPSSTASDGTTTDDPESTEHDHDTINLAQHLTNTCFQSEDTKSTSVHSFWELDMPTSPSSQSSPSQSPQDNIFTQICSITSTVFEAAAREQMIHFQTLPNAFEIFGADFLVDEEYNVWLLELNAYPDFKQTGAELKDKVVGGLFRGVVDVAVAGFIEDEGGEMNENKDMVLVADLNLGRG</sequence>
<dbReference type="EMBL" id="KN847521">
    <property type="protein sequence ID" value="KIV94816.1"/>
    <property type="molecule type" value="Genomic_DNA"/>
</dbReference>
<feature type="region of interest" description="Disordered" evidence="1">
    <location>
        <begin position="428"/>
        <end position="449"/>
    </location>
</feature>
<dbReference type="OrthoDB" id="202825at2759"/>
<dbReference type="PROSITE" id="PS51221">
    <property type="entry name" value="TTL"/>
    <property type="match status" value="1"/>
</dbReference>
<feature type="region of interest" description="Disordered" evidence="1">
    <location>
        <begin position="317"/>
        <end position="369"/>
    </location>
</feature>
<dbReference type="PANTHER" id="PTHR47551">
    <property type="entry name" value="TUBULIN--TYROSINE LIGASE PBY1-RELATED"/>
    <property type="match status" value="1"/>
</dbReference>
<dbReference type="Pfam" id="PF03133">
    <property type="entry name" value="TTL"/>
    <property type="match status" value="1"/>
</dbReference>
<evidence type="ECO:0000313" key="2">
    <source>
        <dbReference type="EMBL" id="KIV94816.1"/>
    </source>
</evidence>
<dbReference type="Gene3D" id="3.30.470.20">
    <property type="entry name" value="ATP-grasp fold, B domain"/>
    <property type="match status" value="1"/>
</dbReference>
<dbReference type="AlphaFoldDB" id="A0A0D1Y2K0"/>
<evidence type="ECO:0000313" key="3">
    <source>
        <dbReference type="Proteomes" id="UP000054302"/>
    </source>
</evidence>
<dbReference type="GO" id="GO:0000932">
    <property type="term" value="C:P-body"/>
    <property type="evidence" value="ECO:0007669"/>
    <property type="project" value="TreeGrafter"/>
</dbReference>
<gene>
    <name evidence="2" type="ORF">PV10_02548</name>
</gene>
<dbReference type="HOGENOM" id="CLU_031301_0_0_1"/>